<evidence type="ECO:0000256" key="1">
    <source>
        <dbReference type="SAM" id="Phobius"/>
    </source>
</evidence>
<evidence type="ECO:0000259" key="2">
    <source>
        <dbReference type="Pfam" id="PF01757"/>
    </source>
</evidence>
<feature type="transmembrane region" description="Helical" evidence="1">
    <location>
        <begin position="178"/>
        <end position="198"/>
    </location>
</feature>
<reference evidence="3 4" key="1">
    <citation type="submission" date="2020-08" db="EMBL/GenBank/DDBJ databases">
        <title>Genomic Encyclopedia of Type Strains, Phase III (KMG-III): the genomes of soil and plant-associated and newly described type strains.</title>
        <authorList>
            <person name="Whitman W."/>
        </authorList>
    </citation>
    <scope>NUCLEOTIDE SEQUENCE [LARGE SCALE GENOMIC DNA]</scope>
    <source>
        <strain evidence="3 4">CECT 7282</strain>
    </source>
</reference>
<comment type="caution">
    <text evidence="3">The sequence shown here is derived from an EMBL/GenBank/DDBJ whole genome shotgun (WGS) entry which is preliminary data.</text>
</comment>
<keyword evidence="1" id="KW-1133">Transmembrane helix</keyword>
<protein>
    <submittedName>
        <fullName evidence="3">Fucose 4-O-acetylase-like acetyltransferase</fullName>
    </submittedName>
</protein>
<dbReference type="InterPro" id="IPR052734">
    <property type="entry name" value="Nod_factor_acetyltransferase"/>
</dbReference>
<dbReference type="EMBL" id="JACHXP010000010">
    <property type="protein sequence ID" value="MBB3191039.1"/>
    <property type="molecule type" value="Genomic_DNA"/>
</dbReference>
<keyword evidence="1" id="KW-0472">Membrane</keyword>
<evidence type="ECO:0000313" key="4">
    <source>
        <dbReference type="Proteomes" id="UP000547614"/>
    </source>
</evidence>
<feature type="transmembrane region" description="Helical" evidence="1">
    <location>
        <begin position="308"/>
        <end position="328"/>
    </location>
</feature>
<keyword evidence="4" id="KW-1185">Reference proteome</keyword>
<evidence type="ECO:0000313" key="3">
    <source>
        <dbReference type="EMBL" id="MBB3191039.1"/>
    </source>
</evidence>
<feature type="transmembrane region" description="Helical" evidence="1">
    <location>
        <begin position="267"/>
        <end position="288"/>
    </location>
</feature>
<organism evidence="3 4">
    <name type="scientific">Halomonas cerina</name>
    <dbReference type="NCBI Taxonomy" id="447424"/>
    <lineage>
        <taxon>Bacteria</taxon>
        <taxon>Pseudomonadati</taxon>
        <taxon>Pseudomonadota</taxon>
        <taxon>Gammaproteobacteria</taxon>
        <taxon>Oceanospirillales</taxon>
        <taxon>Halomonadaceae</taxon>
        <taxon>Halomonas</taxon>
    </lineage>
</organism>
<name>A0A839VCB9_9GAMM</name>
<gene>
    <name evidence="3" type="ORF">FHR94_002283</name>
</gene>
<feature type="transmembrane region" description="Helical" evidence="1">
    <location>
        <begin position="69"/>
        <end position="87"/>
    </location>
</feature>
<feature type="transmembrane region" description="Helical" evidence="1">
    <location>
        <begin position="236"/>
        <end position="255"/>
    </location>
</feature>
<proteinExistence type="predicted"/>
<dbReference type="AlphaFoldDB" id="A0A839VCB9"/>
<dbReference type="RefSeq" id="WP_183325824.1">
    <property type="nucleotide sequence ID" value="NZ_JACHXP010000010.1"/>
</dbReference>
<dbReference type="InterPro" id="IPR002656">
    <property type="entry name" value="Acyl_transf_3_dom"/>
</dbReference>
<dbReference type="Pfam" id="PF01757">
    <property type="entry name" value="Acyl_transf_3"/>
    <property type="match status" value="1"/>
</dbReference>
<dbReference type="Proteomes" id="UP000547614">
    <property type="component" value="Unassembled WGS sequence"/>
</dbReference>
<feature type="domain" description="Acyltransferase 3" evidence="2">
    <location>
        <begin position="8"/>
        <end position="322"/>
    </location>
</feature>
<feature type="transmembrane region" description="Helical" evidence="1">
    <location>
        <begin position="210"/>
        <end position="230"/>
    </location>
</feature>
<sequence>MNDRVEHIDIAKGISITLVALFHSEMTVFLPGVIEPMSLFRMPLFFFLSGVFFTCLSRPSVFLWKKSEALLKPYFSVLLLLLAYTWLKDVGDPAGKLVGILYGNGDTIQWEPMWFLTHLFLVYCFAYLMFHYAYFNRLPLSAQWLCLILLLLVGAYNIDTFWQVDISLLKHSYFLPGLPFSMDIVLVTSVFFVAGKLLRTHVVNLRFRRSLLGLSLLVFLVIALWSDAHIDLNRRVFVSPLLSIVGAFCGIYFILQISMLIAGLKRMQSVLVMFGKSSLYILIFHNYIGDRTYSLLERLAAERVDGMWLAFTAFLISVLAPLSIKWIVERNDLLSLFFLPFKSNKLLQRTLYMRR</sequence>
<keyword evidence="1" id="KW-0812">Transmembrane</keyword>
<keyword evidence="3" id="KW-0808">Transferase</keyword>
<dbReference type="GO" id="GO:0016747">
    <property type="term" value="F:acyltransferase activity, transferring groups other than amino-acyl groups"/>
    <property type="evidence" value="ECO:0007669"/>
    <property type="project" value="InterPro"/>
</dbReference>
<feature type="transmembrane region" description="Helical" evidence="1">
    <location>
        <begin position="113"/>
        <end position="135"/>
    </location>
</feature>
<feature type="transmembrane region" description="Helical" evidence="1">
    <location>
        <begin position="40"/>
        <end position="57"/>
    </location>
</feature>
<dbReference type="PANTHER" id="PTHR37312:SF1">
    <property type="entry name" value="MEMBRANE-BOUND ACYLTRANSFERASE YKRP-RELATED"/>
    <property type="match status" value="1"/>
</dbReference>
<feature type="transmembrane region" description="Helical" evidence="1">
    <location>
        <begin position="12"/>
        <end position="34"/>
    </location>
</feature>
<accession>A0A839VCB9</accession>
<feature type="transmembrane region" description="Helical" evidence="1">
    <location>
        <begin position="142"/>
        <end position="158"/>
    </location>
</feature>
<dbReference type="PANTHER" id="PTHR37312">
    <property type="entry name" value="MEMBRANE-BOUND ACYLTRANSFERASE YKRP-RELATED"/>
    <property type="match status" value="1"/>
</dbReference>